<evidence type="ECO:0000259" key="2">
    <source>
        <dbReference type="PROSITE" id="PS50020"/>
    </source>
</evidence>
<dbReference type="OMA" id="PMSANEV"/>
<dbReference type="OrthoDB" id="2657661at2759"/>
<keyword evidence="1" id="KW-0472">Membrane</keyword>
<dbReference type="SUPFAM" id="SSF51045">
    <property type="entry name" value="WW domain"/>
    <property type="match status" value="1"/>
</dbReference>
<dbReference type="CDD" id="cd00201">
    <property type="entry name" value="WW"/>
    <property type="match status" value="1"/>
</dbReference>
<dbReference type="Proteomes" id="UP000053558">
    <property type="component" value="Unassembled WGS sequence"/>
</dbReference>
<protein>
    <recommendedName>
        <fullName evidence="2">WW domain-containing protein</fullName>
    </recommendedName>
</protein>
<accession>A0A5M3MHR8</accession>
<dbReference type="KEGG" id="cput:CONPUDRAFT_145764"/>
<sequence>MLGTDLLLHRISQSLLKLLRHVRVDLVFQLFDTIRRFMTDARPLKQRHCKDIDPYRGGETAPWFSLWQPTPCAQPSVDCGAALCGCSQQKGLHVIAPPPLAIVKSLARTNVGGSSCASSSCSSPVFQPAQARTLRQPCMDVRGVTNDRNLYRHFDGTPLVVDAYMTFAQATLSSNTEGPGCLAGLASPYGLTAEPGYLTPETESLGPTEARGVHVSLWPMSANEVDRYGREVREEHAVDHCIPRLTLEYPNHESETPIPSGWKLCIHPQGSPYYFNPETRTLTDVDICLGGVHEDILWYSHHLWRMLMDALESTAESTVILNECQLVIEPKIGREGQVIGCYYFVNTRTRCIFWLSDHDASSILEGCAGVARMSHKKHAIAAQFWKHCELFPEALTIDCNTLDEAMNVLLHAHCDRISSGPSLTKIGSDTMDVYLSILGNLKVLGRSSQSSHVTSTVGRIMYTITSDHFLNHYGQQEARRCSSHASSGWHYEQSLGMALGSWLLFRAPNTYYVRYLHKIFADGISSKQTWNTFSARINSELQEFNLLATVLLNANVGFLAIQSVDNGGGRSMTQIASYWSLIASIGSIVLGTFLVRYHQALNHVDDEMTSRAAKFLSRMSAEKHGLEKLAVIYSLPYALLMWGIVLFLGAFSIEWCQPGDIRSRSANAVFLGITFVIVMWGICVTHLAAADDSDYLTRLCLRLARVCSLRGGFKSAVKSELNIRFSWPTTAADRAVDNGRSV</sequence>
<proteinExistence type="predicted"/>
<keyword evidence="4" id="KW-1185">Reference proteome</keyword>
<dbReference type="PROSITE" id="PS50020">
    <property type="entry name" value="WW_DOMAIN_2"/>
    <property type="match status" value="1"/>
</dbReference>
<feature type="domain" description="WW" evidence="2">
    <location>
        <begin position="256"/>
        <end position="281"/>
    </location>
</feature>
<organism evidence="3 4">
    <name type="scientific">Coniophora puteana (strain RWD-64-598)</name>
    <name type="common">Brown rot fungus</name>
    <dbReference type="NCBI Taxonomy" id="741705"/>
    <lineage>
        <taxon>Eukaryota</taxon>
        <taxon>Fungi</taxon>
        <taxon>Dikarya</taxon>
        <taxon>Basidiomycota</taxon>
        <taxon>Agaricomycotina</taxon>
        <taxon>Agaricomycetes</taxon>
        <taxon>Agaricomycetidae</taxon>
        <taxon>Boletales</taxon>
        <taxon>Coniophorineae</taxon>
        <taxon>Coniophoraceae</taxon>
        <taxon>Coniophora</taxon>
    </lineage>
</organism>
<reference evidence="4" key="1">
    <citation type="journal article" date="2012" name="Science">
        <title>The Paleozoic origin of enzymatic lignin decomposition reconstructed from 31 fungal genomes.</title>
        <authorList>
            <person name="Floudas D."/>
            <person name="Binder M."/>
            <person name="Riley R."/>
            <person name="Barry K."/>
            <person name="Blanchette R.A."/>
            <person name="Henrissat B."/>
            <person name="Martinez A.T."/>
            <person name="Otillar R."/>
            <person name="Spatafora J.W."/>
            <person name="Yadav J.S."/>
            <person name="Aerts A."/>
            <person name="Benoit I."/>
            <person name="Boyd A."/>
            <person name="Carlson A."/>
            <person name="Copeland A."/>
            <person name="Coutinho P.M."/>
            <person name="de Vries R.P."/>
            <person name="Ferreira P."/>
            <person name="Findley K."/>
            <person name="Foster B."/>
            <person name="Gaskell J."/>
            <person name="Glotzer D."/>
            <person name="Gorecki P."/>
            <person name="Heitman J."/>
            <person name="Hesse C."/>
            <person name="Hori C."/>
            <person name="Igarashi K."/>
            <person name="Jurgens J.A."/>
            <person name="Kallen N."/>
            <person name="Kersten P."/>
            <person name="Kohler A."/>
            <person name="Kuees U."/>
            <person name="Kumar T.K.A."/>
            <person name="Kuo A."/>
            <person name="LaButti K."/>
            <person name="Larrondo L.F."/>
            <person name="Lindquist E."/>
            <person name="Ling A."/>
            <person name="Lombard V."/>
            <person name="Lucas S."/>
            <person name="Lundell T."/>
            <person name="Martin R."/>
            <person name="McLaughlin D.J."/>
            <person name="Morgenstern I."/>
            <person name="Morin E."/>
            <person name="Murat C."/>
            <person name="Nagy L.G."/>
            <person name="Nolan M."/>
            <person name="Ohm R.A."/>
            <person name="Patyshakuliyeva A."/>
            <person name="Rokas A."/>
            <person name="Ruiz-Duenas F.J."/>
            <person name="Sabat G."/>
            <person name="Salamov A."/>
            <person name="Samejima M."/>
            <person name="Schmutz J."/>
            <person name="Slot J.C."/>
            <person name="St John F."/>
            <person name="Stenlid J."/>
            <person name="Sun H."/>
            <person name="Sun S."/>
            <person name="Syed K."/>
            <person name="Tsang A."/>
            <person name="Wiebenga A."/>
            <person name="Young D."/>
            <person name="Pisabarro A."/>
            <person name="Eastwood D.C."/>
            <person name="Martin F."/>
            <person name="Cullen D."/>
            <person name="Grigoriev I.V."/>
            <person name="Hibbett D.S."/>
        </authorList>
    </citation>
    <scope>NUCLEOTIDE SEQUENCE [LARGE SCALE GENOMIC DNA]</scope>
    <source>
        <strain evidence="4">RWD-64-598 SS2</strain>
    </source>
</reference>
<gene>
    <name evidence="3" type="ORF">CONPUDRAFT_145764</name>
</gene>
<feature type="transmembrane region" description="Helical" evidence="1">
    <location>
        <begin position="576"/>
        <end position="595"/>
    </location>
</feature>
<dbReference type="EMBL" id="JH711582">
    <property type="protein sequence ID" value="EIW78597.1"/>
    <property type="molecule type" value="Genomic_DNA"/>
</dbReference>
<dbReference type="InterPro" id="IPR001202">
    <property type="entry name" value="WW_dom"/>
</dbReference>
<dbReference type="InterPro" id="IPR036020">
    <property type="entry name" value="WW_dom_sf"/>
</dbReference>
<dbReference type="AlphaFoldDB" id="A0A5M3MHR8"/>
<dbReference type="GeneID" id="19202107"/>
<evidence type="ECO:0000256" key="1">
    <source>
        <dbReference type="SAM" id="Phobius"/>
    </source>
</evidence>
<evidence type="ECO:0000313" key="4">
    <source>
        <dbReference type="Proteomes" id="UP000053558"/>
    </source>
</evidence>
<comment type="caution">
    <text evidence="3">The sequence shown here is derived from an EMBL/GenBank/DDBJ whole genome shotgun (WGS) entry which is preliminary data.</text>
</comment>
<dbReference type="RefSeq" id="XP_007771604.1">
    <property type="nucleotide sequence ID" value="XM_007773414.1"/>
</dbReference>
<keyword evidence="1" id="KW-0812">Transmembrane</keyword>
<feature type="transmembrane region" description="Helical" evidence="1">
    <location>
        <begin position="635"/>
        <end position="656"/>
    </location>
</feature>
<dbReference type="Gene3D" id="2.20.70.10">
    <property type="match status" value="1"/>
</dbReference>
<name>A0A5M3MHR8_CONPW</name>
<feature type="transmembrane region" description="Helical" evidence="1">
    <location>
        <begin position="668"/>
        <end position="689"/>
    </location>
</feature>
<keyword evidence="1" id="KW-1133">Transmembrane helix</keyword>
<evidence type="ECO:0000313" key="3">
    <source>
        <dbReference type="EMBL" id="EIW78597.1"/>
    </source>
</evidence>